<dbReference type="Gene3D" id="3.90.1200.10">
    <property type="match status" value="1"/>
</dbReference>
<feature type="domain" description="Aminoglycoside phosphotransferase" evidence="2">
    <location>
        <begin position="155"/>
        <end position="365"/>
    </location>
</feature>
<evidence type="ECO:0000256" key="1">
    <source>
        <dbReference type="SAM" id="MobiDB-lite"/>
    </source>
</evidence>
<name>A0AAV9UQV1_9PEZI</name>
<dbReference type="EMBL" id="JAVHNS010000008">
    <property type="protein sequence ID" value="KAK6345787.1"/>
    <property type="molecule type" value="Genomic_DNA"/>
</dbReference>
<evidence type="ECO:0000313" key="4">
    <source>
        <dbReference type="Proteomes" id="UP001373714"/>
    </source>
</evidence>
<keyword evidence="4" id="KW-1185">Reference proteome</keyword>
<gene>
    <name evidence="3" type="ORF">TWF730_010130</name>
</gene>
<dbReference type="InterPro" id="IPR002575">
    <property type="entry name" value="Aminoglycoside_PTrfase"/>
</dbReference>
<dbReference type="InterPro" id="IPR011009">
    <property type="entry name" value="Kinase-like_dom_sf"/>
</dbReference>
<organism evidence="3 4">
    <name type="scientific">Orbilia blumenaviensis</name>
    <dbReference type="NCBI Taxonomy" id="1796055"/>
    <lineage>
        <taxon>Eukaryota</taxon>
        <taxon>Fungi</taxon>
        <taxon>Dikarya</taxon>
        <taxon>Ascomycota</taxon>
        <taxon>Pezizomycotina</taxon>
        <taxon>Orbiliomycetes</taxon>
        <taxon>Orbiliales</taxon>
        <taxon>Orbiliaceae</taxon>
        <taxon>Orbilia</taxon>
    </lineage>
</organism>
<feature type="compositionally biased region" description="Low complexity" evidence="1">
    <location>
        <begin position="1"/>
        <end position="13"/>
    </location>
</feature>
<evidence type="ECO:0000259" key="2">
    <source>
        <dbReference type="Pfam" id="PF01636"/>
    </source>
</evidence>
<reference evidence="3 4" key="1">
    <citation type="submission" date="2019-10" db="EMBL/GenBank/DDBJ databases">
        <authorList>
            <person name="Palmer J.M."/>
        </authorList>
    </citation>
    <scope>NUCLEOTIDE SEQUENCE [LARGE SCALE GENOMIC DNA]</scope>
    <source>
        <strain evidence="3 4">TWF730</strain>
    </source>
</reference>
<comment type="caution">
    <text evidence="3">The sequence shown here is derived from an EMBL/GenBank/DDBJ whole genome shotgun (WGS) entry which is preliminary data.</text>
</comment>
<dbReference type="AlphaFoldDB" id="A0AAV9UQV1"/>
<accession>A0AAV9UQV1</accession>
<dbReference type="CDD" id="cd05120">
    <property type="entry name" value="APH_ChoK_like"/>
    <property type="match status" value="1"/>
</dbReference>
<dbReference type="PANTHER" id="PTHR21310:SF58">
    <property type="entry name" value="AMINOGLYCOSIDE PHOSPHOTRANSFERASE DOMAIN-CONTAINING PROTEIN"/>
    <property type="match status" value="1"/>
</dbReference>
<dbReference type="Proteomes" id="UP001373714">
    <property type="component" value="Unassembled WGS sequence"/>
</dbReference>
<evidence type="ECO:0000313" key="3">
    <source>
        <dbReference type="EMBL" id="KAK6345787.1"/>
    </source>
</evidence>
<feature type="region of interest" description="Disordered" evidence="1">
    <location>
        <begin position="1"/>
        <end position="40"/>
    </location>
</feature>
<dbReference type="Pfam" id="PF01636">
    <property type="entry name" value="APH"/>
    <property type="match status" value="1"/>
</dbReference>
<protein>
    <recommendedName>
        <fullName evidence="2">Aminoglycoside phosphotransferase domain-containing protein</fullName>
    </recommendedName>
</protein>
<dbReference type="InterPro" id="IPR051678">
    <property type="entry name" value="AGP_Transferase"/>
</dbReference>
<proteinExistence type="predicted"/>
<dbReference type="SUPFAM" id="SSF56112">
    <property type="entry name" value="Protein kinase-like (PK-like)"/>
    <property type="match status" value="1"/>
</dbReference>
<dbReference type="PANTHER" id="PTHR21310">
    <property type="entry name" value="AMINOGLYCOSIDE PHOSPHOTRANSFERASE-RELATED-RELATED"/>
    <property type="match status" value="1"/>
</dbReference>
<sequence length="403" mass="45665">MSRSPEPSMSERSLVADVEGSQPSSDPATEAAKLDNEPAKSSSDAAVFNKRVFAKLQNALGRDPEVDLLSLFPFNYQQRLAARKITEYKEQTDFRRKESLITKETPFRLPEGEARIIYPLSGQVKTFLNIGSDVSQTLLESLTRVIKNGEVLFCTDNARSKYVVKCSEDIVVKSATLDNNFTEYTTLQYLQEHRSTIPAPRPHGFIVSGGYTYLFMSYIPGVTLDKVWPALSDLNKSAIQQNLNDIFLNLRQIPHPHGSPLGGVAGEGCKDTRRHTRISQAIYTSEEFWDFQYLIASASGKTYFDFLNRLTKPHRANEIVFSHGDVRDENIIVQDCDGRYIVSGLIDWEMSGFYPADFECTKLTNVLGWDENKDWVLYLPPCISPERYPIRWLADVVWDPHVA</sequence>